<dbReference type="EMBL" id="JROC01000023">
    <property type="protein sequence ID" value="KGL67402.1"/>
    <property type="molecule type" value="Genomic_DNA"/>
</dbReference>
<name>A0A099YDD7_LIMMU</name>
<organism evidence="1 2">
    <name type="scientific">Limosilactobacillus mucosae</name>
    <name type="common">Lactobacillus mucosae</name>
    <dbReference type="NCBI Taxonomy" id="97478"/>
    <lineage>
        <taxon>Bacteria</taxon>
        <taxon>Bacillati</taxon>
        <taxon>Bacillota</taxon>
        <taxon>Bacilli</taxon>
        <taxon>Lactobacillales</taxon>
        <taxon>Lactobacillaceae</taxon>
        <taxon>Limosilactobacillus</taxon>
    </lineage>
</organism>
<sequence>MDLKLSYVSYDYDALIKELGQDVVEFGWRPKDTMYIDRDKPFRIVGYLEYRPIIDYRCLLPGETVDDLKPKNAHWEKTTLAELMQELSEMNKTI</sequence>
<evidence type="ECO:0000313" key="1">
    <source>
        <dbReference type="EMBL" id="KGL67402.1"/>
    </source>
</evidence>
<dbReference type="AlphaFoldDB" id="A0A099YDD7"/>
<comment type="caution">
    <text evidence="1">The sequence shown here is derived from an EMBL/GenBank/DDBJ whole genome shotgun (WGS) entry which is preliminary data.</text>
</comment>
<reference evidence="1 2" key="1">
    <citation type="submission" date="2014-09" db="EMBL/GenBank/DDBJ databases">
        <title>Lactobacillus mucosae CRL573 Genome Sequencing.</title>
        <authorList>
            <person name="Bleckwedel J."/>
            <person name="Teran L.C."/>
            <person name="Bonacina J."/>
            <person name="Saavedra L."/>
            <person name="Mozzi F.B."/>
            <person name="Raya R.R."/>
        </authorList>
    </citation>
    <scope>NUCLEOTIDE SEQUENCE [LARGE SCALE GENOMIC DNA]</scope>
    <source>
        <strain evidence="1 2">CRL573</strain>
    </source>
</reference>
<protein>
    <submittedName>
        <fullName evidence="1">Uncharacterized protein</fullName>
    </submittedName>
</protein>
<proteinExistence type="predicted"/>
<evidence type="ECO:0000313" key="2">
    <source>
        <dbReference type="Proteomes" id="UP000030001"/>
    </source>
</evidence>
<dbReference type="Proteomes" id="UP000030001">
    <property type="component" value="Unassembled WGS sequence"/>
</dbReference>
<accession>A0A099YDD7</accession>
<gene>
    <name evidence="1" type="ORF">LX03_01905</name>
</gene>